<proteinExistence type="predicted"/>
<reference evidence="2 3" key="1">
    <citation type="submission" date="2020-07" db="EMBL/GenBank/DDBJ databases">
        <title>Sequencing the genomes of 1000 actinobacteria strains.</title>
        <authorList>
            <person name="Klenk H.-P."/>
        </authorList>
    </citation>
    <scope>NUCLEOTIDE SEQUENCE [LARGE SCALE GENOMIC DNA]</scope>
    <source>
        <strain evidence="2 3">DSM 19663</strain>
    </source>
</reference>
<keyword evidence="3" id="KW-1185">Reference proteome</keyword>
<feature type="region of interest" description="Disordered" evidence="1">
    <location>
        <begin position="1"/>
        <end position="37"/>
    </location>
</feature>
<gene>
    <name evidence="2" type="ORF">FHX53_000993</name>
</gene>
<evidence type="ECO:0000256" key="1">
    <source>
        <dbReference type="SAM" id="MobiDB-lite"/>
    </source>
</evidence>
<organism evidence="2 3">
    <name type="scientific">Microcella alkalica</name>
    <dbReference type="NCBI Taxonomy" id="355930"/>
    <lineage>
        <taxon>Bacteria</taxon>
        <taxon>Bacillati</taxon>
        <taxon>Actinomycetota</taxon>
        <taxon>Actinomycetes</taxon>
        <taxon>Micrococcales</taxon>
        <taxon>Microbacteriaceae</taxon>
        <taxon>Microcella</taxon>
    </lineage>
</organism>
<evidence type="ECO:0000313" key="3">
    <source>
        <dbReference type="Proteomes" id="UP000585905"/>
    </source>
</evidence>
<dbReference type="EMBL" id="JACGWX010000002">
    <property type="protein sequence ID" value="MBA8847408.1"/>
    <property type="molecule type" value="Genomic_DNA"/>
</dbReference>
<protein>
    <submittedName>
        <fullName evidence="2">Uncharacterized protein</fullName>
    </submittedName>
</protein>
<name>A0A839ECL0_9MICO</name>
<evidence type="ECO:0000313" key="2">
    <source>
        <dbReference type="EMBL" id="MBA8847408.1"/>
    </source>
</evidence>
<accession>A0A839ECL0</accession>
<comment type="caution">
    <text evidence="2">The sequence shown here is derived from an EMBL/GenBank/DDBJ whole genome shotgun (WGS) entry which is preliminary data.</text>
</comment>
<dbReference type="AlphaFoldDB" id="A0A839ECL0"/>
<dbReference type="RefSeq" id="WP_182490256.1">
    <property type="nucleotide sequence ID" value="NZ_BAAAOV010000014.1"/>
</dbReference>
<dbReference type="Proteomes" id="UP000585905">
    <property type="component" value="Unassembled WGS sequence"/>
</dbReference>
<sequence length="126" mass="14336">MTRRNDENPARGGASVHTLRPGSHSNSTAAAEPEPQKIEISEQGAAFIDGLSNGLAAGLLELWQLPDSLHWFYVRAWIQGRESRDHEVARLNFEANYWYFRHANPRLNWERHAESELWRQGSEAAA</sequence>